<evidence type="ECO:0000313" key="1">
    <source>
        <dbReference type="EMBL" id="MCL1046898.1"/>
    </source>
</evidence>
<dbReference type="EMBL" id="JAKIKU010000009">
    <property type="protein sequence ID" value="MCL1046898.1"/>
    <property type="molecule type" value="Genomic_DNA"/>
</dbReference>
<evidence type="ECO:0000313" key="2">
    <source>
        <dbReference type="Proteomes" id="UP001202134"/>
    </source>
</evidence>
<comment type="caution">
    <text evidence="1">The sequence shown here is derived from an EMBL/GenBank/DDBJ whole genome shotgun (WGS) entry which is preliminary data.</text>
</comment>
<reference evidence="1 2" key="1">
    <citation type="submission" date="2022-01" db="EMBL/GenBank/DDBJ databases">
        <title>Whole genome-based taxonomy of the Shewanellaceae.</title>
        <authorList>
            <person name="Martin-Rodriguez A.J."/>
        </authorList>
    </citation>
    <scope>NUCLEOTIDE SEQUENCE [LARGE SCALE GENOMIC DNA]</scope>
    <source>
        <strain evidence="1 2">DSM 24955</strain>
    </source>
</reference>
<name>A0ABT0KT12_9GAMM</name>
<protein>
    <submittedName>
        <fullName evidence="1">Uncharacterized protein</fullName>
    </submittedName>
</protein>
<sequence length="77" mass="8795">MTQLNISIPLDKMASLIQSGHICVADIKSLDIETKKQLWQLCLMSCKKRVYCDEAVTANHQSPELIDEQLISMFRND</sequence>
<proteinExistence type="predicted"/>
<keyword evidence="2" id="KW-1185">Reference proteome</keyword>
<dbReference type="Proteomes" id="UP001202134">
    <property type="component" value="Unassembled WGS sequence"/>
</dbReference>
<organism evidence="1 2">
    <name type="scientific">Shewanella electrodiphila</name>
    <dbReference type="NCBI Taxonomy" id="934143"/>
    <lineage>
        <taxon>Bacteria</taxon>
        <taxon>Pseudomonadati</taxon>
        <taxon>Pseudomonadota</taxon>
        <taxon>Gammaproteobacteria</taxon>
        <taxon>Alteromonadales</taxon>
        <taxon>Shewanellaceae</taxon>
        <taxon>Shewanella</taxon>
    </lineage>
</organism>
<gene>
    <name evidence="1" type="ORF">L2737_16465</name>
</gene>
<dbReference type="RefSeq" id="WP_102527321.1">
    <property type="nucleotide sequence ID" value="NZ_JAKIKU010000009.1"/>
</dbReference>
<accession>A0ABT0KT12</accession>